<dbReference type="PANTHER" id="PTHR31317">
    <property type="entry name" value="OS08G0163500 PROTEIN"/>
    <property type="match status" value="1"/>
</dbReference>
<dbReference type="OrthoDB" id="748166at2759"/>
<gene>
    <name evidence="1" type="ORF">MIMGU_mgv1a006107mg</name>
</gene>
<dbReference type="PANTHER" id="PTHR31317:SF3">
    <property type="entry name" value="OS07G0133500 PROTEIN"/>
    <property type="match status" value="1"/>
</dbReference>
<evidence type="ECO:0000313" key="2">
    <source>
        <dbReference type="Proteomes" id="UP000030748"/>
    </source>
</evidence>
<dbReference type="EMBL" id="KI630716">
    <property type="protein sequence ID" value="EYU34216.1"/>
    <property type="molecule type" value="Genomic_DNA"/>
</dbReference>
<sequence length="457" mass="48891">MDPCPFVRLTVGNLALKIPVAAKPVRSAVHPSSSPCFCVIKLNNFPIQNAAVPYIPPESTQFPDGNSQALAATFHLNKSDVDRLTGKSSLFPTSKKPQLKISVYSGPQGATCGVSSGRLLAKICMELDLAAAESKAVVFHNGWINVGKENKSSVSQFHLNVKAEPDPRFVFQFDGAPECSPQVFQIRGNIRQPVFTCKFSFRTADRNQRSRSLPTEHSGGGGVARRWLSSLGSERERVVKERKGWSITVHDLSGSPVAAASMVTPFVASPGSDRVSRSNPGCWLILRPGDSTWKPWGRLEAWRERGSADAIGYKFELIPDSASAAAGIVLADSKISCSKGGKFIIDNGNASGGGSNAGSPVCSPHGSGDFGYGLWPYCSMYRGFVMAASVEGEGYNGKTAAAPLVEVSVQQVKCLEDAAAFVALAAALDLSVDACRLFSRKLRKELCPPPSQDVMMF</sequence>
<reference evidence="1 2" key="1">
    <citation type="journal article" date="2013" name="Proc. Natl. Acad. Sci. U.S.A.">
        <title>Fine-scale variation in meiotic recombination in Mimulus inferred from population shotgun sequencing.</title>
        <authorList>
            <person name="Hellsten U."/>
            <person name="Wright K.M."/>
            <person name="Jenkins J."/>
            <person name="Shu S."/>
            <person name="Yuan Y."/>
            <person name="Wessler S.R."/>
            <person name="Schmutz J."/>
            <person name="Willis J.H."/>
            <person name="Rokhsar D.S."/>
        </authorList>
    </citation>
    <scope>NUCLEOTIDE SEQUENCE [LARGE SCALE GENOMIC DNA]</scope>
    <source>
        <strain evidence="2">cv. DUN x IM62</strain>
    </source>
</reference>
<dbReference type="InterPro" id="IPR010410">
    <property type="entry name" value="DUF1005"/>
</dbReference>
<evidence type="ECO:0008006" key="3">
    <source>
        <dbReference type="Google" id="ProtNLM"/>
    </source>
</evidence>
<accession>A0A022R1T1</accession>
<dbReference type="PhylomeDB" id="A0A022R1T1"/>
<dbReference type="Proteomes" id="UP000030748">
    <property type="component" value="Unassembled WGS sequence"/>
</dbReference>
<dbReference type="Pfam" id="PF06219">
    <property type="entry name" value="DUF1005"/>
    <property type="match status" value="1"/>
</dbReference>
<dbReference type="AlphaFoldDB" id="A0A022R1T1"/>
<organism evidence="1 2">
    <name type="scientific">Erythranthe guttata</name>
    <name type="common">Yellow monkey flower</name>
    <name type="synonym">Mimulus guttatus</name>
    <dbReference type="NCBI Taxonomy" id="4155"/>
    <lineage>
        <taxon>Eukaryota</taxon>
        <taxon>Viridiplantae</taxon>
        <taxon>Streptophyta</taxon>
        <taxon>Embryophyta</taxon>
        <taxon>Tracheophyta</taxon>
        <taxon>Spermatophyta</taxon>
        <taxon>Magnoliopsida</taxon>
        <taxon>eudicotyledons</taxon>
        <taxon>Gunneridae</taxon>
        <taxon>Pentapetalae</taxon>
        <taxon>asterids</taxon>
        <taxon>lamiids</taxon>
        <taxon>Lamiales</taxon>
        <taxon>Phrymaceae</taxon>
        <taxon>Erythranthe</taxon>
    </lineage>
</organism>
<protein>
    <recommendedName>
        <fullName evidence="3">DUF1005 domain-containing protein</fullName>
    </recommendedName>
</protein>
<evidence type="ECO:0000313" key="1">
    <source>
        <dbReference type="EMBL" id="EYU34216.1"/>
    </source>
</evidence>
<dbReference type="STRING" id="4155.A0A022R1T1"/>
<dbReference type="KEGG" id="egt:105961574"/>
<dbReference type="eggNOG" id="ENOG502QVJT">
    <property type="taxonomic scope" value="Eukaryota"/>
</dbReference>
<proteinExistence type="predicted"/>
<name>A0A022R1T1_ERYGU</name>
<dbReference type="OMA" id="AERKCSK"/>
<keyword evidence="2" id="KW-1185">Reference proteome</keyword>